<gene>
    <name evidence="2" type="ORF">Zm00014a_001032</name>
</gene>
<dbReference type="Proteomes" id="UP000251960">
    <property type="component" value="Chromosome 1"/>
</dbReference>
<proteinExistence type="predicted"/>
<organism evidence="2">
    <name type="scientific">Zea mays</name>
    <name type="common">Maize</name>
    <dbReference type="NCBI Taxonomy" id="4577"/>
    <lineage>
        <taxon>Eukaryota</taxon>
        <taxon>Viridiplantae</taxon>
        <taxon>Streptophyta</taxon>
        <taxon>Embryophyta</taxon>
        <taxon>Tracheophyta</taxon>
        <taxon>Spermatophyta</taxon>
        <taxon>Magnoliopsida</taxon>
        <taxon>Liliopsida</taxon>
        <taxon>Poales</taxon>
        <taxon>Poaceae</taxon>
        <taxon>PACMAD clade</taxon>
        <taxon>Panicoideae</taxon>
        <taxon>Andropogonodae</taxon>
        <taxon>Andropogoneae</taxon>
        <taxon>Tripsacinae</taxon>
        <taxon>Zea</taxon>
    </lineage>
</organism>
<accession>A0A317Y729</accession>
<dbReference type="AlphaFoldDB" id="A0A317Y729"/>
<dbReference type="EMBL" id="NCVQ01000001">
    <property type="protein sequence ID" value="PWZ54487.1"/>
    <property type="molecule type" value="Genomic_DNA"/>
</dbReference>
<comment type="caution">
    <text evidence="2">The sequence shown here is derived from an EMBL/GenBank/DDBJ whole genome shotgun (WGS) entry which is preliminary data.</text>
</comment>
<name>A0A317Y729_MAIZE</name>
<evidence type="ECO:0000256" key="1">
    <source>
        <dbReference type="SAM" id="MobiDB-lite"/>
    </source>
</evidence>
<feature type="region of interest" description="Disordered" evidence="1">
    <location>
        <begin position="1"/>
        <end position="28"/>
    </location>
</feature>
<reference evidence="2" key="1">
    <citation type="journal article" date="2018" name="Nat. Genet.">
        <title>Extensive intraspecific gene order and gene structural variations between Mo17 and other maize genomes.</title>
        <authorList>
            <person name="Sun S."/>
            <person name="Zhou Y."/>
            <person name="Chen J."/>
            <person name="Shi J."/>
            <person name="Zhao H."/>
            <person name="Zhao H."/>
            <person name="Song W."/>
            <person name="Zhang M."/>
            <person name="Cui Y."/>
            <person name="Dong X."/>
            <person name="Liu H."/>
            <person name="Ma X."/>
            <person name="Jiao Y."/>
            <person name="Wang B."/>
            <person name="Wei X."/>
            <person name="Stein J.C."/>
            <person name="Glaubitz J.C."/>
            <person name="Lu F."/>
            <person name="Yu G."/>
            <person name="Liang C."/>
            <person name="Fengler K."/>
            <person name="Li B."/>
            <person name="Rafalski A."/>
            <person name="Schnable P.S."/>
            <person name="Ware D.H."/>
            <person name="Buckler E.S."/>
            <person name="Lai J."/>
        </authorList>
    </citation>
    <scope>NUCLEOTIDE SEQUENCE [LARGE SCALE GENOMIC DNA]</scope>
    <source>
        <tissue evidence="2">Seedling</tissue>
    </source>
</reference>
<protein>
    <submittedName>
        <fullName evidence="2">Uncharacterized protein</fullName>
    </submittedName>
</protein>
<feature type="non-terminal residue" evidence="2">
    <location>
        <position position="1"/>
    </location>
</feature>
<sequence length="28" mass="2872">AAAAAVAARPRARRRLPPARQLPSSSSS</sequence>
<evidence type="ECO:0000313" key="2">
    <source>
        <dbReference type="EMBL" id="PWZ54487.1"/>
    </source>
</evidence>